<accession>A0A544T8I1</accession>
<evidence type="ECO:0000256" key="2">
    <source>
        <dbReference type="ARBA" id="ARBA00022475"/>
    </source>
</evidence>
<feature type="transmembrane region" description="Helical" evidence="6">
    <location>
        <begin position="444"/>
        <end position="466"/>
    </location>
</feature>
<feature type="transmembrane region" description="Helical" evidence="6">
    <location>
        <begin position="287"/>
        <end position="307"/>
    </location>
</feature>
<keyword evidence="8" id="KW-1185">Reference proteome</keyword>
<comment type="subcellular location">
    <subcellularLocation>
        <location evidence="1">Cell membrane</location>
        <topology evidence="1">Multi-pass membrane protein</topology>
    </subcellularLocation>
</comment>
<dbReference type="Proteomes" id="UP000318937">
    <property type="component" value="Unassembled WGS sequence"/>
</dbReference>
<dbReference type="GO" id="GO:0005886">
    <property type="term" value="C:plasma membrane"/>
    <property type="evidence" value="ECO:0007669"/>
    <property type="project" value="UniProtKB-SubCell"/>
</dbReference>
<dbReference type="InterPro" id="IPR018385">
    <property type="entry name" value="C4_dicarb_anaerob_car-like"/>
</dbReference>
<keyword evidence="2" id="KW-1003">Cell membrane</keyword>
<protein>
    <submittedName>
        <fullName evidence="7">YfcC family protein</fullName>
    </submittedName>
</protein>
<feature type="transmembrane region" description="Helical" evidence="6">
    <location>
        <begin position="201"/>
        <end position="220"/>
    </location>
</feature>
<evidence type="ECO:0000256" key="3">
    <source>
        <dbReference type="ARBA" id="ARBA00022692"/>
    </source>
</evidence>
<organism evidence="7 8">
    <name type="scientific">Psychrobacillus soli</name>
    <dbReference type="NCBI Taxonomy" id="1543965"/>
    <lineage>
        <taxon>Bacteria</taxon>
        <taxon>Bacillati</taxon>
        <taxon>Bacillota</taxon>
        <taxon>Bacilli</taxon>
        <taxon>Bacillales</taxon>
        <taxon>Bacillaceae</taxon>
        <taxon>Psychrobacillus</taxon>
    </lineage>
</organism>
<evidence type="ECO:0000256" key="4">
    <source>
        <dbReference type="ARBA" id="ARBA00022989"/>
    </source>
</evidence>
<feature type="transmembrane region" description="Helical" evidence="6">
    <location>
        <begin position="319"/>
        <end position="336"/>
    </location>
</feature>
<keyword evidence="3 6" id="KW-0812">Transmembrane</keyword>
<dbReference type="EMBL" id="VDGG01000023">
    <property type="protein sequence ID" value="TQR13759.1"/>
    <property type="molecule type" value="Genomic_DNA"/>
</dbReference>
<gene>
    <name evidence="7" type="ORF">FG383_12240</name>
</gene>
<feature type="transmembrane region" description="Helical" evidence="6">
    <location>
        <begin position="417"/>
        <end position="437"/>
    </location>
</feature>
<name>A0A544T8I1_9BACI</name>
<keyword evidence="4 6" id="KW-1133">Transmembrane helix</keyword>
<dbReference type="RefSeq" id="WP_142607673.1">
    <property type="nucleotide sequence ID" value="NZ_VDGG01000023.1"/>
</dbReference>
<dbReference type="InterPro" id="IPR051679">
    <property type="entry name" value="DASS-Related_Transporters"/>
</dbReference>
<evidence type="ECO:0000256" key="1">
    <source>
        <dbReference type="ARBA" id="ARBA00004651"/>
    </source>
</evidence>
<feature type="transmembrane region" description="Helical" evidence="6">
    <location>
        <begin position="18"/>
        <end position="36"/>
    </location>
</feature>
<sequence length="469" mass="50942">METKTKKEKRFSLKMPDTYVLLFGILLVAAIATYLVPAGQFERIEKDGLTMVVPGTYESVESSGVGVMDILLSLQKGMVESGSIIFLVLFIGGLMEVIESTGSIKAAVMKAIDKTRGNEFILIAVITILFALGGAIGAVANSVIAFVSIGLIISKALRLDPIIAVAITFGATFAGFNVGFINPYSVGIAHKIAELPLFSGLLFRVIVFVVIVSITIWYTWRYAKKVLKDPNNSILSSAFLDDEDQDESELHTEFTNKHKGILIFVGLAFAFMVFGTIQYKWTLDHMSAYFLGVAILVGVIGKIHYNQFIVHFMRGAEKLLYGALIVGAARAILVVLEQGQVLDTIVYALSNLFTGLSPIMATMAMFVANTIISIVVPSGSGQAVLIMPIITPLADMLGVTRQVAVQTYLFGDGFTNSIIPTSGTLMASLAIAGIPYTKWFKWMFPLFLIWMVIAVITLIIGVSINWGPY</sequence>
<feature type="transmembrane region" description="Helical" evidence="6">
    <location>
        <begin position="356"/>
        <end position="376"/>
    </location>
</feature>
<proteinExistence type="predicted"/>
<keyword evidence="5 6" id="KW-0472">Membrane</keyword>
<feature type="transmembrane region" description="Helical" evidence="6">
    <location>
        <begin position="162"/>
        <end position="181"/>
    </location>
</feature>
<dbReference type="PANTHER" id="PTHR43652:SF2">
    <property type="entry name" value="BASIC AMINO ACID ANTIPORTER YFCC-RELATED"/>
    <property type="match status" value="1"/>
</dbReference>
<evidence type="ECO:0000313" key="7">
    <source>
        <dbReference type="EMBL" id="TQR13759.1"/>
    </source>
</evidence>
<dbReference type="PANTHER" id="PTHR43652">
    <property type="entry name" value="BASIC AMINO ACID ANTIPORTER YFCC-RELATED"/>
    <property type="match status" value="1"/>
</dbReference>
<dbReference type="AlphaFoldDB" id="A0A544T8I1"/>
<evidence type="ECO:0000313" key="8">
    <source>
        <dbReference type="Proteomes" id="UP000318937"/>
    </source>
</evidence>
<feature type="transmembrane region" description="Helical" evidence="6">
    <location>
        <begin position="261"/>
        <end position="281"/>
    </location>
</feature>
<reference evidence="7 8" key="1">
    <citation type="submission" date="2019-05" db="EMBL/GenBank/DDBJ databases">
        <title>Psychrobacillus vulpis sp. nov., a new species isolated from feces of a red fox that inhabits in The Tablas de Daimiel Natural Park, Albacete, Spain.</title>
        <authorList>
            <person name="Rodriguez M."/>
            <person name="Reina J.C."/>
            <person name="Bejar V."/>
            <person name="Llamas I."/>
        </authorList>
    </citation>
    <scope>NUCLEOTIDE SEQUENCE [LARGE SCALE GENOMIC DNA]</scope>
    <source>
        <strain evidence="7 8">NHI-2</strain>
    </source>
</reference>
<evidence type="ECO:0000256" key="5">
    <source>
        <dbReference type="ARBA" id="ARBA00023136"/>
    </source>
</evidence>
<dbReference type="Pfam" id="PF03606">
    <property type="entry name" value="DcuC"/>
    <property type="match status" value="1"/>
</dbReference>
<feature type="transmembrane region" description="Helical" evidence="6">
    <location>
        <begin position="120"/>
        <end position="153"/>
    </location>
</feature>
<dbReference type="OrthoDB" id="255482at2"/>
<feature type="transmembrane region" description="Helical" evidence="6">
    <location>
        <begin position="84"/>
        <end position="108"/>
    </location>
</feature>
<comment type="caution">
    <text evidence="7">The sequence shown here is derived from an EMBL/GenBank/DDBJ whole genome shotgun (WGS) entry which is preliminary data.</text>
</comment>
<evidence type="ECO:0000256" key="6">
    <source>
        <dbReference type="SAM" id="Phobius"/>
    </source>
</evidence>